<dbReference type="SMART" id="SM01126">
    <property type="entry name" value="DDE_Tnp_IS1595"/>
    <property type="match status" value="1"/>
</dbReference>
<proteinExistence type="predicted"/>
<reference evidence="2" key="1">
    <citation type="submission" date="2024-07" db="EMBL/GenBank/DDBJ databases">
        <authorList>
            <person name="Jiang Y."/>
            <person name="Qin Q."/>
        </authorList>
    </citation>
    <scope>NUCLEOTIDE SEQUENCE</scope>
    <source>
        <strain evidence="2">SD03</strain>
    </source>
</reference>
<dbReference type="PANTHER" id="PTHR33293:SF1">
    <property type="entry name" value="INSERTION ELEMENT IS1 1 PROTEIN INSB-RELATED"/>
    <property type="match status" value="1"/>
</dbReference>
<dbReference type="NCBIfam" id="NF033547">
    <property type="entry name" value="transpos_IS1595"/>
    <property type="match status" value="1"/>
</dbReference>
<sequence length="309" mass="35864">MNNTQFANLQTKLEDLTFVQLKRLRQHLEEMISSNHVGKAIAVHEEGVGECAHCGSDEFTKYGTTARGQQRYKCKACVRTFNSLTGTPLSGMKKQDKWHQYSEGMWFTAKIREAASELGINVKTAWRWRHQLLSKPRQRKPSELHGIIEADETFINESFKGKRKLERPPRKRGVKSHNIPKVPVMLALDRNGAVTHCVLQRNTREELEKSLAPVLTPESVLCTDGNLSYQTIVKNLPFELDHKRLIAIDNQRVIDGIYHIQTLNNWMMRWKQWLRQFNGVGTDYLDNYIAWFRQMEQSQEDDSWVVLAL</sequence>
<name>A0AB39AU16_9GAMM</name>
<evidence type="ECO:0000259" key="1">
    <source>
        <dbReference type="SMART" id="SM01126"/>
    </source>
</evidence>
<feature type="domain" description="ISXO2-like transposase" evidence="1">
    <location>
        <begin position="143"/>
        <end position="295"/>
    </location>
</feature>
<dbReference type="AlphaFoldDB" id="A0AB39AU16"/>
<organism evidence="2">
    <name type="scientific">Pseudoalteromonas sp. SD03</name>
    <dbReference type="NCBI Taxonomy" id="3231719"/>
    <lineage>
        <taxon>Bacteria</taxon>
        <taxon>Pseudomonadati</taxon>
        <taxon>Pseudomonadota</taxon>
        <taxon>Gammaproteobacteria</taxon>
        <taxon>Alteromonadales</taxon>
        <taxon>Pseudoalteromonadaceae</taxon>
        <taxon>Pseudoalteromonas</taxon>
    </lineage>
</organism>
<dbReference type="Pfam" id="PF12762">
    <property type="entry name" value="DDE_Tnp_IS1595"/>
    <property type="match status" value="1"/>
</dbReference>
<dbReference type="PANTHER" id="PTHR33293">
    <property type="entry name" value="INSERTION ELEMENT IS1 1 PROTEIN INSB-RELATED"/>
    <property type="match status" value="1"/>
</dbReference>
<dbReference type="InterPro" id="IPR051354">
    <property type="entry name" value="Transposase_27_IS1"/>
</dbReference>
<accession>A0AB39AU16</accession>
<dbReference type="InterPro" id="IPR024445">
    <property type="entry name" value="Tnp_ISXO2-like"/>
</dbReference>
<evidence type="ECO:0000313" key="2">
    <source>
        <dbReference type="EMBL" id="XDH88954.1"/>
    </source>
</evidence>
<protein>
    <submittedName>
        <fullName evidence="2">IS1595 family transposase</fullName>
    </submittedName>
</protein>
<dbReference type="EMBL" id="CP162514">
    <property type="protein sequence ID" value="XDH88954.1"/>
    <property type="molecule type" value="Genomic_DNA"/>
</dbReference>
<gene>
    <name evidence="2" type="ORF">ABZP26_07205</name>
</gene>
<dbReference type="RefSeq" id="WP_161781329.1">
    <property type="nucleotide sequence ID" value="NZ_CP162514.1"/>
</dbReference>